<gene>
    <name evidence="1" type="ORF">HS1_001804</name>
</gene>
<dbReference type="Gene3D" id="2.130.10.10">
    <property type="entry name" value="YVTN repeat-like/Quinoprotein amine dehydrogenase"/>
    <property type="match status" value="1"/>
</dbReference>
<dbReference type="SUPFAM" id="SSF75011">
    <property type="entry name" value="3-carboxy-cis,cis-mucoante lactonizing enzyme"/>
    <property type="match status" value="1"/>
</dbReference>
<dbReference type="AlphaFoldDB" id="A0A7U4TIR7"/>
<dbReference type="PANTHER" id="PTHR47197:SF3">
    <property type="entry name" value="DIHYDRO-HEME D1 DEHYDROGENASE"/>
    <property type="match status" value="1"/>
</dbReference>
<dbReference type="PANTHER" id="PTHR47197">
    <property type="entry name" value="PROTEIN NIRF"/>
    <property type="match status" value="1"/>
</dbReference>
<dbReference type="KEGG" id="daw:HS1_001804"/>
<dbReference type="InterPro" id="IPR051200">
    <property type="entry name" value="Host-pathogen_enzymatic-act"/>
</dbReference>
<evidence type="ECO:0008006" key="3">
    <source>
        <dbReference type="Google" id="ProtNLM"/>
    </source>
</evidence>
<dbReference type="RefSeq" id="WP_066064238.1">
    <property type="nucleotide sequence ID" value="NZ_CP013015.1"/>
</dbReference>
<evidence type="ECO:0000313" key="1">
    <source>
        <dbReference type="EMBL" id="AMM41598.1"/>
    </source>
</evidence>
<organism evidence="1 2">
    <name type="scientific">Desulfofervidus auxilii</name>
    <dbReference type="NCBI Taxonomy" id="1621989"/>
    <lineage>
        <taxon>Bacteria</taxon>
        <taxon>Pseudomonadati</taxon>
        <taxon>Thermodesulfobacteriota</taxon>
        <taxon>Candidatus Desulfofervidia</taxon>
        <taxon>Candidatus Desulfofervidales</taxon>
        <taxon>Candidatus Desulfofervidaceae</taxon>
        <taxon>Candidatus Desulfofervidus</taxon>
    </lineage>
</organism>
<dbReference type="Proteomes" id="UP000070560">
    <property type="component" value="Chromosome"/>
</dbReference>
<sequence>MKGKFPKQDLITQILFLLIIGAILSVTIPNLTYAVTKTTIVSGLQAAVGAVLDESNNQLYFVEYNPPGNGALKRINLPPQCGTSTTPPCSDTIVPIATGFSHPEDVQLDLAHGFAYVTTRDDPGTTGALWKVNISTGSKSLVTFNLGGPQQLVLDIPNNQAYTVGYNDGRLRRINLTTGAKTPIFIGLGHPVGLAITNDRKYAYVTEQDAPARISKIDLTTGVKISEIVLPGLTAPFFLAWTDKSQNSLYVVERDPANKVSRVDLTINAKNNAITGLPWRPSGIVVSSLGTPVYVTSDSEITKVDLVELTGPVFMGVGHVPATSIVDGYATTDPGYFFQVKHSPFGGTLNIFGNLTKFRVLGATHYAVLVSKDGGTFEPLNLSWNMYKWNTTTLKYDLVPVAPNDVTTDGTPVYPIPLEADGNYHPEFWYPPFLFMRWPSGENGLYTFMVKIYQKSGTTWKDLTKSLPAALNSLTLRIDNTPPDVKILSIWQKGPPDNEIKPCDIVTKGNNKYYFKITAYDPNHHLLNYRLNAWWGDNKSESIYADSYSAHVDAEGPYLWSGIINTKVPPTWWEAKCNCAHTFYLRVGKRTIDGYNYILSRGYHKSITINNTGVTCGEGPCGFPCP</sequence>
<reference evidence="1 2" key="1">
    <citation type="submission" date="2015-10" db="EMBL/GenBank/DDBJ databases">
        <title>Candidatus Desulfofervidus auxilii, a hydrogenotrophic sulfate-reducing bacterium involved in the thermophilic anaerobic oxidation of methane.</title>
        <authorList>
            <person name="Krukenberg V."/>
            <person name="Richter M."/>
            <person name="Wegener G."/>
        </authorList>
    </citation>
    <scope>NUCLEOTIDE SEQUENCE [LARGE SCALE GENOMIC DNA]</scope>
    <source>
        <strain evidence="1 2">HS1</strain>
    </source>
</reference>
<name>A0A7U4TIR7_DESA2</name>
<protein>
    <recommendedName>
        <fullName evidence="3">YncE family protein</fullName>
    </recommendedName>
</protein>
<evidence type="ECO:0000313" key="2">
    <source>
        <dbReference type="Proteomes" id="UP000070560"/>
    </source>
</evidence>
<dbReference type="InterPro" id="IPR015943">
    <property type="entry name" value="WD40/YVTN_repeat-like_dom_sf"/>
</dbReference>
<proteinExistence type="predicted"/>
<accession>A0A7U4TIR7</accession>
<dbReference type="EMBL" id="CP013015">
    <property type="protein sequence ID" value="AMM41598.1"/>
    <property type="molecule type" value="Genomic_DNA"/>
</dbReference>
<keyword evidence="2" id="KW-1185">Reference proteome</keyword>
<dbReference type="OrthoDB" id="9775406at2"/>